<organism evidence="1 2">
    <name type="scientific">Parathielavia appendiculata</name>
    <dbReference type="NCBI Taxonomy" id="2587402"/>
    <lineage>
        <taxon>Eukaryota</taxon>
        <taxon>Fungi</taxon>
        <taxon>Dikarya</taxon>
        <taxon>Ascomycota</taxon>
        <taxon>Pezizomycotina</taxon>
        <taxon>Sordariomycetes</taxon>
        <taxon>Sordariomycetidae</taxon>
        <taxon>Sordariales</taxon>
        <taxon>Chaetomiaceae</taxon>
        <taxon>Parathielavia</taxon>
    </lineage>
</organism>
<dbReference type="EMBL" id="MU853238">
    <property type="protein sequence ID" value="KAK4120469.1"/>
    <property type="molecule type" value="Genomic_DNA"/>
</dbReference>
<proteinExistence type="predicted"/>
<comment type="caution">
    <text evidence="1">The sequence shown here is derived from an EMBL/GenBank/DDBJ whole genome shotgun (WGS) entry which is preliminary data.</text>
</comment>
<evidence type="ECO:0000313" key="2">
    <source>
        <dbReference type="Proteomes" id="UP001302602"/>
    </source>
</evidence>
<reference evidence="1" key="2">
    <citation type="submission" date="2023-05" db="EMBL/GenBank/DDBJ databases">
        <authorList>
            <consortium name="Lawrence Berkeley National Laboratory"/>
            <person name="Steindorff A."/>
            <person name="Hensen N."/>
            <person name="Bonometti L."/>
            <person name="Westerberg I."/>
            <person name="Brannstrom I.O."/>
            <person name="Guillou S."/>
            <person name="Cros-Aarteil S."/>
            <person name="Calhoun S."/>
            <person name="Haridas S."/>
            <person name="Kuo A."/>
            <person name="Mondo S."/>
            <person name="Pangilinan J."/>
            <person name="Riley R."/>
            <person name="Labutti K."/>
            <person name="Andreopoulos B."/>
            <person name="Lipzen A."/>
            <person name="Chen C."/>
            <person name="Yanf M."/>
            <person name="Daum C."/>
            <person name="Ng V."/>
            <person name="Clum A."/>
            <person name="Ohm R."/>
            <person name="Martin F."/>
            <person name="Silar P."/>
            <person name="Natvig D."/>
            <person name="Lalanne C."/>
            <person name="Gautier V."/>
            <person name="Ament-Velasquez S.L."/>
            <person name="Kruys A."/>
            <person name="Hutchinson M.I."/>
            <person name="Powell A.J."/>
            <person name="Barry K."/>
            <person name="Miller A.N."/>
            <person name="Grigoriev I.V."/>
            <person name="Debuchy R."/>
            <person name="Gladieux P."/>
            <person name="Thoren M.H."/>
            <person name="Johannesson H."/>
        </authorList>
    </citation>
    <scope>NUCLEOTIDE SEQUENCE</scope>
    <source>
        <strain evidence="1">CBS 731.68</strain>
    </source>
</reference>
<dbReference type="Proteomes" id="UP001302602">
    <property type="component" value="Unassembled WGS sequence"/>
</dbReference>
<gene>
    <name evidence="1" type="ORF">N657DRAFT_155078</name>
</gene>
<dbReference type="GeneID" id="87822751"/>
<reference evidence="1" key="1">
    <citation type="journal article" date="2023" name="Mol. Phylogenet. Evol.">
        <title>Genome-scale phylogeny and comparative genomics of the fungal order Sordariales.</title>
        <authorList>
            <person name="Hensen N."/>
            <person name="Bonometti L."/>
            <person name="Westerberg I."/>
            <person name="Brannstrom I.O."/>
            <person name="Guillou S."/>
            <person name="Cros-Aarteil S."/>
            <person name="Calhoun S."/>
            <person name="Haridas S."/>
            <person name="Kuo A."/>
            <person name="Mondo S."/>
            <person name="Pangilinan J."/>
            <person name="Riley R."/>
            <person name="LaButti K."/>
            <person name="Andreopoulos B."/>
            <person name="Lipzen A."/>
            <person name="Chen C."/>
            <person name="Yan M."/>
            <person name="Daum C."/>
            <person name="Ng V."/>
            <person name="Clum A."/>
            <person name="Steindorff A."/>
            <person name="Ohm R.A."/>
            <person name="Martin F."/>
            <person name="Silar P."/>
            <person name="Natvig D.O."/>
            <person name="Lalanne C."/>
            <person name="Gautier V."/>
            <person name="Ament-Velasquez S.L."/>
            <person name="Kruys A."/>
            <person name="Hutchinson M.I."/>
            <person name="Powell A.J."/>
            <person name="Barry K."/>
            <person name="Miller A.N."/>
            <person name="Grigoriev I.V."/>
            <person name="Debuchy R."/>
            <person name="Gladieux P."/>
            <person name="Hiltunen Thoren M."/>
            <person name="Johannesson H."/>
        </authorList>
    </citation>
    <scope>NUCLEOTIDE SEQUENCE</scope>
    <source>
        <strain evidence="1">CBS 731.68</strain>
    </source>
</reference>
<accession>A0AAN6TTN3</accession>
<keyword evidence="2" id="KW-1185">Reference proteome</keyword>
<dbReference type="AlphaFoldDB" id="A0AAN6TTN3"/>
<dbReference type="RefSeq" id="XP_062644240.1">
    <property type="nucleotide sequence ID" value="XM_062785985.1"/>
</dbReference>
<sequence length="152" mass="16596">MKERGVDRWVLPDRPMHSFPAFLRFCLEHSIVKFKCCEVGRSVEWCVGRLSYASHALGQHFETIAAALGQEAAALLPLTEEPSLQREKTANGGLGTFPQRSGWRTPTSTVKEAAILSQPLVRWGNNSPNSSAEAGLAGRFQSDVIINEGMAG</sequence>
<evidence type="ECO:0000313" key="1">
    <source>
        <dbReference type="EMBL" id="KAK4120469.1"/>
    </source>
</evidence>
<name>A0AAN6TTN3_9PEZI</name>
<protein>
    <submittedName>
        <fullName evidence="1">Uncharacterized protein</fullName>
    </submittedName>
</protein>